<feature type="compositionally biased region" description="Polar residues" evidence="1">
    <location>
        <begin position="1"/>
        <end position="10"/>
    </location>
</feature>
<feature type="region of interest" description="Disordered" evidence="1">
    <location>
        <begin position="1"/>
        <end position="29"/>
    </location>
</feature>
<feature type="compositionally biased region" description="Basic and acidic residues" evidence="1">
    <location>
        <begin position="241"/>
        <end position="255"/>
    </location>
</feature>
<feature type="region of interest" description="Disordered" evidence="1">
    <location>
        <begin position="302"/>
        <end position="340"/>
    </location>
</feature>
<feature type="compositionally biased region" description="Basic and acidic residues" evidence="1">
    <location>
        <begin position="504"/>
        <end position="535"/>
    </location>
</feature>
<feature type="compositionally biased region" description="Polar residues" evidence="1">
    <location>
        <begin position="209"/>
        <end position="224"/>
    </location>
</feature>
<name>A0ABR3RMU4_9PLEO</name>
<feature type="region of interest" description="Disordered" evidence="1">
    <location>
        <begin position="209"/>
        <end position="286"/>
    </location>
</feature>
<organism evidence="2 3">
    <name type="scientific">Paraconiothyrium brasiliense</name>
    <dbReference type="NCBI Taxonomy" id="300254"/>
    <lineage>
        <taxon>Eukaryota</taxon>
        <taxon>Fungi</taxon>
        <taxon>Dikarya</taxon>
        <taxon>Ascomycota</taxon>
        <taxon>Pezizomycotina</taxon>
        <taxon>Dothideomycetes</taxon>
        <taxon>Pleosporomycetidae</taxon>
        <taxon>Pleosporales</taxon>
        <taxon>Massarineae</taxon>
        <taxon>Didymosphaeriaceae</taxon>
        <taxon>Paraconiothyrium</taxon>
    </lineage>
</organism>
<accession>A0ABR3RMU4</accession>
<keyword evidence="3" id="KW-1185">Reference proteome</keyword>
<evidence type="ECO:0000313" key="2">
    <source>
        <dbReference type="EMBL" id="KAL1605444.1"/>
    </source>
</evidence>
<reference evidence="2 3" key="1">
    <citation type="submission" date="2024-02" db="EMBL/GenBank/DDBJ databases">
        <title>De novo assembly and annotation of 12 fungi associated with fruit tree decline syndrome in Ontario, Canada.</title>
        <authorList>
            <person name="Sulman M."/>
            <person name="Ellouze W."/>
            <person name="Ilyukhin E."/>
        </authorList>
    </citation>
    <scope>NUCLEOTIDE SEQUENCE [LARGE SCALE GENOMIC DNA]</scope>
    <source>
        <strain evidence="2 3">M42-189</strain>
    </source>
</reference>
<evidence type="ECO:0000256" key="1">
    <source>
        <dbReference type="SAM" id="MobiDB-lite"/>
    </source>
</evidence>
<evidence type="ECO:0000313" key="3">
    <source>
        <dbReference type="Proteomes" id="UP001521785"/>
    </source>
</evidence>
<feature type="region of interest" description="Disordered" evidence="1">
    <location>
        <begin position="472"/>
        <end position="538"/>
    </location>
</feature>
<gene>
    <name evidence="2" type="ORF">SLS60_004994</name>
</gene>
<dbReference type="Proteomes" id="UP001521785">
    <property type="component" value="Unassembled WGS sequence"/>
</dbReference>
<comment type="caution">
    <text evidence="2">The sequence shown here is derived from an EMBL/GenBank/DDBJ whole genome shotgun (WGS) entry which is preliminary data.</text>
</comment>
<dbReference type="EMBL" id="JAKJXO020000005">
    <property type="protein sequence ID" value="KAL1605444.1"/>
    <property type="molecule type" value="Genomic_DNA"/>
</dbReference>
<proteinExistence type="predicted"/>
<protein>
    <submittedName>
        <fullName evidence="2">Uncharacterized protein</fullName>
    </submittedName>
</protein>
<sequence>MNCGQHSSFGSFRAEQSEKQNPNTPVELDSRVIPLNPLVSAHGLDNERQDLHFGKVMHPLPTLPVIPVVLPRQRRSQSSSAAASIKSSQTGISKRSLRTFLGRNASLDAPFSCQPATFDEANTSAGTVKIRPQAANSKRRRRQTPYKVPIPLVADLGRHAPLEPLVLHHRREVTGSDVDPLPPHVDINNNINEAATLLAINEYFDSQEAHQQSTELHGVSSSIPETPLDQAHSISSPLQSSKDEPAPPKADHPAPEETTPSLPERNPERLSRMNTPNTPISLHLPKTASSLSVHSDFTSAARGQYSPYDERTDTIPKSLQRKPLTASPQEHGRSTSSTSVKLAPRILGHEELASSRLNDFNYFLRMTGPSPTHEAKAVPKKGKRGLKVMKVRSRKEGKNFTSSPCPRDEQSQVPACCLEETTKAGGVKHLRIKIPGEEVDEQMASLTESPTWTENILQPLGSEDLELALNPVRSTSRASKSRSHKSGAISPMDVLSHNHPLLLSRREATRSRKLRDLQKAKGRTVGDVEGGAKENDGEDNTQKLKWLVGELAEGLRVAAGLQGDLGPEEVLEAWRDGRERRHTGFCG</sequence>